<dbReference type="EMBL" id="JAQPOK010000130">
    <property type="protein sequence ID" value="MDJ1180590.1"/>
    <property type="molecule type" value="Genomic_DNA"/>
</dbReference>
<keyword evidence="1" id="KW-0808">Transferase</keyword>
<keyword evidence="2" id="KW-1185">Reference proteome</keyword>
<evidence type="ECO:0000313" key="1">
    <source>
        <dbReference type="EMBL" id="MDJ1180590.1"/>
    </source>
</evidence>
<reference evidence="1 2" key="1">
    <citation type="submission" date="2023-01" db="EMBL/GenBank/DDBJ databases">
        <title>Novel diversity within Roseofilum (Cyanobacteria; Desertifilaceae) from marine benthic mats with descriptions of four novel species.</title>
        <authorList>
            <person name="Wang Y."/>
            <person name="Berthold D.E."/>
            <person name="Hu J."/>
            <person name="Lefler F.W."/>
            <person name="Laughinghouse H.D. IV."/>
        </authorList>
    </citation>
    <scope>NUCLEOTIDE SEQUENCE [LARGE SCALE GENOMIC DNA]</scope>
    <source>
        <strain evidence="1 2">BLCC-M91</strain>
    </source>
</reference>
<proteinExistence type="predicted"/>
<name>A0ABT7BND1_9CYAN</name>
<accession>A0ABT7BND1</accession>
<dbReference type="Proteomes" id="UP001231370">
    <property type="component" value="Unassembled WGS sequence"/>
</dbReference>
<dbReference type="GO" id="GO:0032259">
    <property type="term" value="P:methylation"/>
    <property type="evidence" value="ECO:0007669"/>
    <property type="project" value="UniProtKB-KW"/>
</dbReference>
<dbReference type="Gene3D" id="3.40.50.150">
    <property type="entry name" value="Vaccinia Virus protein VP39"/>
    <property type="match status" value="1"/>
</dbReference>
<sequence>MIELNKNSPKRKNTMSTTNYITKIIPWFSRKVSLNYRKLRNRFYPTEKLWEKSQGSEVEFWDEYIATQGLGQFQDKYKEKLDPNLPLQPEVAKCLDTLESKAEGFTILDVGAGPFTPLGKVYKDQKLKITAIDPLAREYDVILDKHNITPPVRTQFGVGEKLLDLFSAESFDITYSRNALDHSYDPLTVVKNMFCVAKKNGFVVLMHHKNEAEKEQYQGLHQWNFDEQNGKFVIWNQSAKHDVTKIFGFQAEVQCYYDENWVVATIKKL</sequence>
<protein>
    <submittedName>
        <fullName evidence="1">Methyltransferase domain-containing protein</fullName>
    </submittedName>
</protein>
<dbReference type="InterPro" id="IPR029063">
    <property type="entry name" value="SAM-dependent_MTases_sf"/>
</dbReference>
<keyword evidence="1" id="KW-0489">Methyltransferase</keyword>
<dbReference type="SUPFAM" id="SSF53335">
    <property type="entry name" value="S-adenosyl-L-methionine-dependent methyltransferases"/>
    <property type="match status" value="1"/>
</dbReference>
<dbReference type="GO" id="GO:0008168">
    <property type="term" value="F:methyltransferase activity"/>
    <property type="evidence" value="ECO:0007669"/>
    <property type="project" value="UniProtKB-KW"/>
</dbReference>
<dbReference type="RefSeq" id="WP_283763890.1">
    <property type="nucleotide sequence ID" value="NZ_JAQPOK010000130.1"/>
</dbReference>
<comment type="caution">
    <text evidence="1">The sequence shown here is derived from an EMBL/GenBank/DDBJ whole genome shotgun (WGS) entry which is preliminary data.</text>
</comment>
<gene>
    <name evidence="1" type="ORF">PJF56_17150</name>
</gene>
<dbReference type="Pfam" id="PF13489">
    <property type="entry name" value="Methyltransf_23"/>
    <property type="match status" value="1"/>
</dbReference>
<evidence type="ECO:0000313" key="2">
    <source>
        <dbReference type="Proteomes" id="UP001231370"/>
    </source>
</evidence>
<organism evidence="1 2">
    <name type="scientific">Roseofilum halophilum BLCC-M91</name>
    <dbReference type="NCBI Taxonomy" id="3022259"/>
    <lineage>
        <taxon>Bacteria</taxon>
        <taxon>Bacillati</taxon>
        <taxon>Cyanobacteriota</taxon>
        <taxon>Cyanophyceae</taxon>
        <taxon>Desertifilales</taxon>
        <taxon>Desertifilaceae</taxon>
        <taxon>Roseofilum</taxon>
        <taxon>Roseofilum halophilum</taxon>
    </lineage>
</organism>